<feature type="transmembrane region" description="Helical" evidence="1">
    <location>
        <begin position="36"/>
        <end position="57"/>
    </location>
</feature>
<evidence type="ECO:0000313" key="3">
    <source>
        <dbReference type="Proteomes" id="UP000320781"/>
    </source>
</evidence>
<dbReference type="AlphaFoldDB" id="A0A523QLF7"/>
<accession>A0A523QLF7</accession>
<comment type="caution">
    <text evidence="2">The sequence shown here is derived from an EMBL/GenBank/DDBJ whole genome shotgun (WGS) entry which is preliminary data.</text>
</comment>
<name>A0A523QLF7_UNCAE</name>
<keyword evidence="1" id="KW-0472">Membrane</keyword>
<keyword evidence="1" id="KW-0812">Transmembrane</keyword>
<feature type="transmembrane region" description="Helical" evidence="1">
    <location>
        <begin position="12"/>
        <end position="30"/>
    </location>
</feature>
<organism evidence="2 3">
    <name type="scientific">Aerophobetes bacterium</name>
    <dbReference type="NCBI Taxonomy" id="2030807"/>
    <lineage>
        <taxon>Bacteria</taxon>
        <taxon>Candidatus Aerophobota</taxon>
    </lineage>
</organism>
<reference evidence="2 3" key="1">
    <citation type="submission" date="2019-03" db="EMBL/GenBank/DDBJ databases">
        <title>Metabolic potential of uncultured bacteria and archaea associated with petroleum seepage in deep-sea sediments.</title>
        <authorList>
            <person name="Dong X."/>
            <person name="Hubert C."/>
        </authorList>
    </citation>
    <scope>NUCLEOTIDE SEQUENCE [LARGE SCALE GENOMIC DNA]</scope>
    <source>
        <strain evidence="2">E44_bin92</strain>
    </source>
</reference>
<keyword evidence="1" id="KW-1133">Transmembrane helix</keyword>
<evidence type="ECO:0000313" key="2">
    <source>
        <dbReference type="EMBL" id="TES86539.1"/>
    </source>
</evidence>
<dbReference type="EMBL" id="SOKU01000080">
    <property type="protein sequence ID" value="TES86539.1"/>
    <property type="molecule type" value="Genomic_DNA"/>
</dbReference>
<gene>
    <name evidence="2" type="ORF">E3J95_01700</name>
</gene>
<sequence length="64" mass="7103">MLKNLKDKYLQSLTLGFLVSTTAIAIHSLGDFNLQIPANALLFWIILALSSSIAIMVRPERKMA</sequence>
<evidence type="ECO:0000256" key="1">
    <source>
        <dbReference type="SAM" id="Phobius"/>
    </source>
</evidence>
<dbReference type="Proteomes" id="UP000320781">
    <property type="component" value="Unassembled WGS sequence"/>
</dbReference>
<proteinExistence type="predicted"/>
<protein>
    <submittedName>
        <fullName evidence="2">Uncharacterized protein</fullName>
    </submittedName>
</protein>